<reference evidence="2 3" key="1">
    <citation type="submission" date="2023-10" db="EMBL/GenBank/DDBJ databases">
        <title>Chromosome-scale genome assembly provides insights into flower coloration mechanisms of Canna indica.</title>
        <authorList>
            <person name="Li C."/>
        </authorList>
    </citation>
    <scope>NUCLEOTIDE SEQUENCE [LARGE SCALE GENOMIC DNA]</scope>
    <source>
        <tissue evidence="2">Flower</tissue>
    </source>
</reference>
<evidence type="ECO:0000313" key="2">
    <source>
        <dbReference type="EMBL" id="WOL04860.1"/>
    </source>
</evidence>
<dbReference type="AlphaFoldDB" id="A0AAQ3QDW1"/>
<sequence>MQAEIEAERIRVGVTSEAQSIFDALSKILRKQNMILSLMRQLSTSELSSLSVDVRDDCYRPMGDDDDKDDSQRANNEFSDGLIMCEMS</sequence>
<accession>A0AAQ3QDW1</accession>
<dbReference type="EMBL" id="CP136893">
    <property type="protein sequence ID" value="WOL04860.1"/>
    <property type="molecule type" value="Genomic_DNA"/>
</dbReference>
<feature type="region of interest" description="Disordered" evidence="1">
    <location>
        <begin position="59"/>
        <end position="80"/>
    </location>
</feature>
<dbReference type="Proteomes" id="UP001327560">
    <property type="component" value="Chromosome 4"/>
</dbReference>
<name>A0AAQ3QDW1_9LILI</name>
<evidence type="ECO:0000256" key="1">
    <source>
        <dbReference type="SAM" id="MobiDB-lite"/>
    </source>
</evidence>
<protein>
    <submittedName>
        <fullName evidence="2">Uncharacterized protein</fullName>
    </submittedName>
</protein>
<gene>
    <name evidence="2" type="ORF">Cni_G13582</name>
</gene>
<proteinExistence type="predicted"/>
<keyword evidence="3" id="KW-1185">Reference proteome</keyword>
<organism evidence="2 3">
    <name type="scientific">Canna indica</name>
    <name type="common">Indian-shot</name>
    <dbReference type="NCBI Taxonomy" id="4628"/>
    <lineage>
        <taxon>Eukaryota</taxon>
        <taxon>Viridiplantae</taxon>
        <taxon>Streptophyta</taxon>
        <taxon>Embryophyta</taxon>
        <taxon>Tracheophyta</taxon>
        <taxon>Spermatophyta</taxon>
        <taxon>Magnoliopsida</taxon>
        <taxon>Liliopsida</taxon>
        <taxon>Zingiberales</taxon>
        <taxon>Cannaceae</taxon>
        <taxon>Canna</taxon>
    </lineage>
</organism>
<evidence type="ECO:0000313" key="3">
    <source>
        <dbReference type="Proteomes" id="UP001327560"/>
    </source>
</evidence>